<name>A0A0V8JIP8_9BACI</name>
<keyword evidence="1" id="KW-0812">Transmembrane</keyword>
<evidence type="ECO:0000256" key="1">
    <source>
        <dbReference type="SAM" id="Phobius"/>
    </source>
</evidence>
<evidence type="ECO:0000313" key="3">
    <source>
        <dbReference type="Proteomes" id="UP000053681"/>
    </source>
</evidence>
<dbReference type="Pfam" id="PF06691">
    <property type="entry name" value="DUF1189"/>
    <property type="match status" value="1"/>
</dbReference>
<feature type="transmembrane region" description="Helical" evidence="1">
    <location>
        <begin position="153"/>
        <end position="186"/>
    </location>
</feature>
<dbReference type="Proteomes" id="UP000053681">
    <property type="component" value="Unassembled WGS sequence"/>
</dbReference>
<evidence type="ECO:0000313" key="2">
    <source>
        <dbReference type="EMBL" id="KSU86841.1"/>
    </source>
</evidence>
<organism evidence="2 3">
    <name type="scientific">Priestia veravalensis</name>
    <dbReference type="NCBI Taxonomy" id="1414648"/>
    <lineage>
        <taxon>Bacteria</taxon>
        <taxon>Bacillati</taxon>
        <taxon>Bacillota</taxon>
        <taxon>Bacilli</taxon>
        <taxon>Bacillales</taxon>
        <taxon>Bacillaceae</taxon>
        <taxon>Priestia</taxon>
    </lineage>
</organism>
<accession>A0A0V8JIP8</accession>
<sequence>MEMFRRFLISTYLPKKAVMLRFEHPNKTIGYVLLLTAFSLLPALLFMIPTIVSGYQNAVQHIETPSTAVYLEDFKLYEKEKRNVSSSSFTLDSTITTEEISSAPPLYGIGLLKDGVFLAIKGQVQVYSYELLGWNSLSKENLLHHLKDIKNTLFIFIPLSVFLLFCLTAGLKFIQITLFAVIGLYASRFTKRILTFKQAWVLSAYSSTPMTVLFMVIDLLSYSAPYSTSLYLVGVLFAYVFILSRLPIKKEKRTSLNA</sequence>
<comment type="caution">
    <text evidence="2">The sequence shown here is derived from an EMBL/GenBank/DDBJ whole genome shotgun (WGS) entry which is preliminary data.</text>
</comment>
<evidence type="ECO:0008006" key="4">
    <source>
        <dbReference type="Google" id="ProtNLM"/>
    </source>
</evidence>
<feature type="transmembrane region" description="Helical" evidence="1">
    <location>
        <begin position="198"/>
        <end position="217"/>
    </location>
</feature>
<keyword evidence="3" id="KW-1185">Reference proteome</keyword>
<keyword evidence="1" id="KW-1133">Transmembrane helix</keyword>
<keyword evidence="1" id="KW-0472">Membrane</keyword>
<dbReference type="AlphaFoldDB" id="A0A0V8JIP8"/>
<protein>
    <recommendedName>
        <fullName evidence="4">DUF1189 domain-containing protein</fullName>
    </recommendedName>
</protein>
<reference evidence="2 3" key="1">
    <citation type="submission" date="2015-11" db="EMBL/GenBank/DDBJ databases">
        <title>Bacillus caseinolyticus sp nov.</title>
        <authorList>
            <person name="Dastager S.G."/>
            <person name="Mawlankar R."/>
        </authorList>
    </citation>
    <scope>NUCLEOTIDE SEQUENCE [LARGE SCALE GENOMIC DNA]</scope>
    <source>
        <strain evidence="2 3">SGD-V-76</strain>
    </source>
</reference>
<proteinExistence type="predicted"/>
<dbReference type="EMBL" id="LNQP01000064">
    <property type="protein sequence ID" value="KSU86841.1"/>
    <property type="molecule type" value="Genomic_DNA"/>
</dbReference>
<dbReference type="RefSeq" id="WP_062687173.1">
    <property type="nucleotide sequence ID" value="NZ_KQ758679.1"/>
</dbReference>
<feature type="transmembrane region" description="Helical" evidence="1">
    <location>
        <begin position="229"/>
        <end position="248"/>
    </location>
</feature>
<dbReference type="InterPro" id="IPR009574">
    <property type="entry name" value="DUF1189"/>
</dbReference>
<gene>
    <name evidence="2" type="ORF">AS180_16490</name>
</gene>